<dbReference type="Gene3D" id="1.25.40.380">
    <property type="entry name" value="Protein of unknown function DUF1810"/>
    <property type="match status" value="1"/>
</dbReference>
<dbReference type="Proteomes" id="UP000194474">
    <property type="component" value="Unassembled WGS sequence"/>
</dbReference>
<dbReference type="InterPro" id="IPR036287">
    <property type="entry name" value="Rv1873-like_sf"/>
</dbReference>
<accession>A0A1Y6G660</accession>
<gene>
    <name evidence="1" type="ORF">SAMN06295905_2853</name>
</gene>
<keyword evidence="2" id="KW-1185">Reference proteome</keyword>
<dbReference type="Pfam" id="PF08837">
    <property type="entry name" value="DUF1810"/>
    <property type="match status" value="1"/>
</dbReference>
<evidence type="ECO:0000313" key="2">
    <source>
        <dbReference type="Proteomes" id="UP000194474"/>
    </source>
</evidence>
<dbReference type="RefSeq" id="WP_086471223.1">
    <property type="nucleotide sequence ID" value="NZ_FXWK01000002.1"/>
</dbReference>
<reference evidence="2" key="1">
    <citation type="submission" date="2017-04" db="EMBL/GenBank/DDBJ databases">
        <authorList>
            <person name="Varghese N."/>
            <person name="Submissions S."/>
        </authorList>
    </citation>
    <scope>NUCLEOTIDE SEQUENCE [LARGE SCALE GENOMIC DNA]</scope>
</reference>
<evidence type="ECO:0000313" key="1">
    <source>
        <dbReference type="EMBL" id="SMQ85566.1"/>
    </source>
</evidence>
<dbReference type="PIRSF" id="PIRSF008546">
    <property type="entry name" value="UCP008546"/>
    <property type="match status" value="1"/>
</dbReference>
<dbReference type="AlphaFoldDB" id="A0A1Y6G660"/>
<organism evidence="1 2">
    <name type="scientific">Devosia lucknowensis</name>
    <dbReference type="NCBI Taxonomy" id="1096929"/>
    <lineage>
        <taxon>Bacteria</taxon>
        <taxon>Pseudomonadati</taxon>
        <taxon>Pseudomonadota</taxon>
        <taxon>Alphaproteobacteria</taxon>
        <taxon>Hyphomicrobiales</taxon>
        <taxon>Devosiaceae</taxon>
        <taxon>Devosia</taxon>
    </lineage>
</organism>
<sequence length="152" mass="16731">MTSQSDIYGALIAKFLAAQDRVYPQALGELRAGRKQTHWMWFIFPQLAGLGHSDMARRYALGDLDEAAAYAAHPVLGARLLECTEAVLLHTPGSVAPRDLRSIFGTPDDLKFISSMTLFARTLPDRRAFRAALSAFNGGHEDERTVALLETV</sequence>
<dbReference type="OrthoDB" id="9801870at2"/>
<protein>
    <submittedName>
        <fullName evidence="1">Uncharacterized protein, DUF1810 family</fullName>
    </submittedName>
</protein>
<dbReference type="EMBL" id="FXWK01000002">
    <property type="protein sequence ID" value="SMQ85566.1"/>
    <property type="molecule type" value="Genomic_DNA"/>
</dbReference>
<dbReference type="SUPFAM" id="SSF140736">
    <property type="entry name" value="Rv1873-like"/>
    <property type="match status" value="1"/>
</dbReference>
<name>A0A1Y6G660_9HYPH</name>
<dbReference type="InterPro" id="IPR014937">
    <property type="entry name" value="DUF1810"/>
</dbReference>
<proteinExistence type="predicted"/>